<evidence type="ECO:0000256" key="1">
    <source>
        <dbReference type="SAM" id="MobiDB-lite"/>
    </source>
</evidence>
<proteinExistence type="predicted"/>
<evidence type="ECO:0000313" key="3">
    <source>
        <dbReference type="Proteomes" id="UP000308092"/>
    </source>
</evidence>
<dbReference type="EMBL" id="SOSA01000030">
    <property type="protein sequence ID" value="THC98932.1"/>
    <property type="molecule type" value="Genomic_DNA"/>
</dbReference>
<gene>
    <name evidence="2" type="ORF">EYZ11_001569</name>
</gene>
<protein>
    <submittedName>
        <fullName evidence="2">Uncharacterized protein</fullName>
    </submittedName>
</protein>
<feature type="compositionally biased region" description="Polar residues" evidence="1">
    <location>
        <begin position="54"/>
        <end position="63"/>
    </location>
</feature>
<organism evidence="2 3">
    <name type="scientific">Aspergillus tanneri</name>
    <dbReference type="NCBI Taxonomy" id="1220188"/>
    <lineage>
        <taxon>Eukaryota</taxon>
        <taxon>Fungi</taxon>
        <taxon>Dikarya</taxon>
        <taxon>Ascomycota</taxon>
        <taxon>Pezizomycotina</taxon>
        <taxon>Eurotiomycetes</taxon>
        <taxon>Eurotiomycetidae</taxon>
        <taxon>Eurotiales</taxon>
        <taxon>Aspergillaceae</taxon>
        <taxon>Aspergillus</taxon>
        <taxon>Aspergillus subgen. Circumdati</taxon>
    </lineage>
</organism>
<sequence>MEGCGYFVRVAPLHDRQNKAPVARQRIGYSALLGIAPTCRRVAPSRDLHPAPQGTVSSGGDNH</sequence>
<keyword evidence="3" id="KW-1185">Reference proteome</keyword>
<comment type="caution">
    <text evidence="2">The sequence shown here is derived from an EMBL/GenBank/DDBJ whole genome shotgun (WGS) entry which is preliminary data.</text>
</comment>
<dbReference type="Proteomes" id="UP000308092">
    <property type="component" value="Unassembled WGS sequence"/>
</dbReference>
<evidence type="ECO:0000313" key="2">
    <source>
        <dbReference type="EMBL" id="THC98932.1"/>
    </source>
</evidence>
<accession>A0A4S3JT02</accession>
<name>A0A4S3JT02_9EURO</name>
<dbReference type="VEuPathDB" id="FungiDB:EYZ11_001569"/>
<feature type="region of interest" description="Disordered" evidence="1">
    <location>
        <begin position="43"/>
        <end position="63"/>
    </location>
</feature>
<dbReference type="AlphaFoldDB" id="A0A4S3JT02"/>
<reference evidence="2 3" key="1">
    <citation type="submission" date="2019-03" db="EMBL/GenBank/DDBJ databases">
        <title>The genome sequence of a newly discovered highly antifungal drug resistant Aspergillus species, Aspergillus tanneri NIH 1004.</title>
        <authorList>
            <person name="Mounaud S."/>
            <person name="Singh I."/>
            <person name="Joardar V."/>
            <person name="Pakala S."/>
            <person name="Pakala S."/>
            <person name="Venepally P."/>
            <person name="Hoover J."/>
            <person name="Nierman W."/>
            <person name="Chung J."/>
            <person name="Losada L."/>
        </authorList>
    </citation>
    <scope>NUCLEOTIDE SEQUENCE [LARGE SCALE GENOMIC DNA]</scope>
    <source>
        <strain evidence="2 3">NIH1004</strain>
    </source>
</reference>